<name>A0A1I6P4S7_9FLAO</name>
<evidence type="ECO:0008006" key="4">
    <source>
        <dbReference type="Google" id="ProtNLM"/>
    </source>
</evidence>
<evidence type="ECO:0000256" key="1">
    <source>
        <dbReference type="SAM" id="SignalP"/>
    </source>
</evidence>
<dbReference type="Proteomes" id="UP000199312">
    <property type="component" value="Unassembled WGS sequence"/>
</dbReference>
<dbReference type="AlphaFoldDB" id="A0A1I6P4S7"/>
<gene>
    <name evidence="2" type="ORF">SAMN04488006_0897</name>
</gene>
<dbReference type="Gene3D" id="3.10.620.30">
    <property type="match status" value="1"/>
</dbReference>
<organism evidence="2 3">
    <name type="scientific">Lutibacter maritimus</name>
    <dbReference type="NCBI Taxonomy" id="593133"/>
    <lineage>
        <taxon>Bacteria</taxon>
        <taxon>Pseudomonadati</taxon>
        <taxon>Bacteroidota</taxon>
        <taxon>Flavobacteriia</taxon>
        <taxon>Flavobacteriales</taxon>
        <taxon>Flavobacteriaceae</taxon>
        <taxon>Lutibacter</taxon>
    </lineage>
</organism>
<proteinExistence type="predicted"/>
<dbReference type="OrthoDB" id="98874at2"/>
<keyword evidence="3" id="KW-1185">Reference proteome</keyword>
<accession>A0A1I6P4S7</accession>
<feature type="signal peptide" evidence="1">
    <location>
        <begin position="1"/>
        <end position="21"/>
    </location>
</feature>
<dbReference type="Gene3D" id="2.60.40.3140">
    <property type="match status" value="1"/>
</dbReference>
<sequence length="653" mass="75834">MKKIATLIITLLLISTTIAQNFDNYKFGIVSKEELDLKKYDKDTLANAVVLFEMGATTFDLKNDKIIISTKFYKKIKLFNSNGFEHGTFSIKLYKTNNAREEVIDIKAITHNGFTKTYLNKSQIFKDKLTENVNEVKFTMPNLKDGSVIELEYTVDSPFKFNLTGWKFQSSIPKVYSIYKASIPGNYYYNRILNGYLKLDVNSSDIKKDCFRVPGYVNTANCENVTYAIKDIPAFTPEDYMTNEENFISKIKFELADFIWFDGRKQKYTTTWEAVDREFKTDKNIGGQFKKTNFFKDKLPPEIDTITSELDKAKAIYSYIQSYYTWNKKYNIFKDIDIKESYKTKIGNVGEINISLINSLKAANINCDLVLISTRENGFPTKLHPVISDFNYIIAKTTINNTTYFLDATDKFTPFGTLPFRCLNKDGRVMDFENDSYWTDIIPIENSKSQLNVDLKLDENGTITGKIKKLSFGYDAISERKKIENRSIEYLMSDFEKDFNKLEVTDYKIENKDNLNEPLIQIIDIVIENKTNATTHLINPYFTEQFKQNPFKQNKRLYPVNFGHPKKYVVNFMLEIPENYKIESFPNNVAISLPENGGKFIHTTKKFSNSKLGLFSTITINKAVYYNSDYEFLQEYFKQIIITQKQPISIKII</sequence>
<reference evidence="3" key="1">
    <citation type="submission" date="2016-10" db="EMBL/GenBank/DDBJ databases">
        <authorList>
            <person name="Varghese N."/>
            <person name="Submissions S."/>
        </authorList>
    </citation>
    <scope>NUCLEOTIDE SEQUENCE [LARGE SCALE GENOMIC DNA]</scope>
    <source>
        <strain evidence="3">DSM 24450</strain>
    </source>
</reference>
<protein>
    <recommendedName>
        <fullName evidence="4">DUF3857 domain-containing protein</fullName>
    </recommendedName>
</protein>
<evidence type="ECO:0000313" key="3">
    <source>
        <dbReference type="Proteomes" id="UP000199312"/>
    </source>
</evidence>
<evidence type="ECO:0000313" key="2">
    <source>
        <dbReference type="EMBL" id="SFS35224.1"/>
    </source>
</evidence>
<dbReference type="EMBL" id="FOZP01000001">
    <property type="protein sequence ID" value="SFS35224.1"/>
    <property type="molecule type" value="Genomic_DNA"/>
</dbReference>
<dbReference type="STRING" id="593133.SAMN04488006_0897"/>
<dbReference type="RefSeq" id="WP_090223121.1">
    <property type="nucleotide sequence ID" value="NZ_FOZP01000001.1"/>
</dbReference>
<feature type="chain" id="PRO_5011590373" description="DUF3857 domain-containing protein" evidence="1">
    <location>
        <begin position="22"/>
        <end position="653"/>
    </location>
</feature>
<keyword evidence="1" id="KW-0732">Signal</keyword>
<dbReference type="Gene3D" id="2.60.120.1130">
    <property type="match status" value="1"/>
</dbReference>